<accession>A0ABP3EFU0</accession>
<organism evidence="6 7">
    <name type="scientific">Saccharothrix mutabilis subsp. mutabilis</name>
    <dbReference type="NCBI Taxonomy" id="66855"/>
    <lineage>
        <taxon>Bacteria</taxon>
        <taxon>Bacillati</taxon>
        <taxon>Actinomycetota</taxon>
        <taxon>Actinomycetes</taxon>
        <taxon>Pseudonocardiales</taxon>
        <taxon>Pseudonocardiaceae</taxon>
        <taxon>Saccharothrix</taxon>
    </lineage>
</organism>
<comment type="similarity">
    <text evidence="1">Belongs to the LysR transcriptional regulatory family.</text>
</comment>
<comment type="caution">
    <text evidence="6">The sequence shown here is derived from an EMBL/GenBank/DDBJ whole genome shotgun (WGS) entry which is preliminary data.</text>
</comment>
<keyword evidence="2" id="KW-0805">Transcription regulation</keyword>
<dbReference type="EMBL" id="BAAABU010000029">
    <property type="protein sequence ID" value="GAA0259735.1"/>
    <property type="molecule type" value="Genomic_DNA"/>
</dbReference>
<gene>
    <name evidence="6" type="ORF">GCM10010492_70820</name>
</gene>
<dbReference type="Pfam" id="PF03466">
    <property type="entry name" value="LysR_substrate"/>
    <property type="match status" value="1"/>
</dbReference>
<dbReference type="SUPFAM" id="SSF53850">
    <property type="entry name" value="Periplasmic binding protein-like II"/>
    <property type="match status" value="1"/>
</dbReference>
<dbReference type="SUPFAM" id="SSF46785">
    <property type="entry name" value="Winged helix' DNA-binding domain"/>
    <property type="match status" value="1"/>
</dbReference>
<dbReference type="Proteomes" id="UP001500416">
    <property type="component" value="Unassembled WGS sequence"/>
</dbReference>
<evidence type="ECO:0000256" key="2">
    <source>
        <dbReference type="ARBA" id="ARBA00023015"/>
    </source>
</evidence>
<dbReference type="InterPro" id="IPR000847">
    <property type="entry name" value="LysR_HTH_N"/>
</dbReference>
<evidence type="ECO:0000256" key="3">
    <source>
        <dbReference type="ARBA" id="ARBA00023125"/>
    </source>
</evidence>
<keyword evidence="4" id="KW-0804">Transcription</keyword>
<name>A0ABP3EFU0_9PSEU</name>
<dbReference type="PANTHER" id="PTHR30346:SF0">
    <property type="entry name" value="HCA OPERON TRANSCRIPTIONAL ACTIVATOR HCAR"/>
    <property type="match status" value="1"/>
</dbReference>
<evidence type="ECO:0000256" key="1">
    <source>
        <dbReference type="ARBA" id="ARBA00009437"/>
    </source>
</evidence>
<evidence type="ECO:0000256" key="4">
    <source>
        <dbReference type="ARBA" id="ARBA00023163"/>
    </source>
</evidence>
<dbReference type="PANTHER" id="PTHR30346">
    <property type="entry name" value="TRANSCRIPTIONAL DUAL REGULATOR HCAR-RELATED"/>
    <property type="match status" value="1"/>
</dbReference>
<evidence type="ECO:0000313" key="6">
    <source>
        <dbReference type="EMBL" id="GAA0259735.1"/>
    </source>
</evidence>
<dbReference type="CDD" id="cd08414">
    <property type="entry name" value="PBP2_LTTR_aromatics_like"/>
    <property type="match status" value="1"/>
</dbReference>
<feature type="domain" description="HTH lysR-type" evidence="5">
    <location>
        <begin position="3"/>
        <end position="60"/>
    </location>
</feature>
<keyword evidence="7" id="KW-1185">Reference proteome</keyword>
<evidence type="ECO:0000259" key="5">
    <source>
        <dbReference type="PROSITE" id="PS50931"/>
    </source>
</evidence>
<dbReference type="PRINTS" id="PR00039">
    <property type="entry name" value="HTHLYSR"/>
</dbReference>
<dbReference type="InterPro" id="IPR036388">
    <property type="entry name" value="WH-like_DNA-bd_sf"/>
</dbReference>
<dbReference type="Gene3D" id="1.10.10.10">
    <property type="entry name" value="Winged helix-like DNA-binding domain superfamily/Winged helix DNA-binding domain"/>
    <property type="match status" value="1"/>
</dbReference>
<dbReference type="RefSeq" id="WP_343939286.1">
    <property type="nucleotide sequence ID" value="NZ_BAAABU010000029.1"/>
</dbReference>
<dbReference type="InterPro" id="IPR036390">
    <property type="entry name" value="WH_DNA-bd_sf"/>
</dbReference>
<protein>
    <submittedName>
        <fullName evidence="6">LysR family transcriptional regulator</fullName>
    </submittedName>
</protein>
<dbReference type="Gene3D" id="3.40.190.10">
    <property type="entry name" value="Periplasmic binding protein-like II"/>
    <property type="match status" value="2"/>
</dbReference>
<proteinExistence type="inferred from homology"/>
<sequence>MDVDTRLVRAFLAVAEEGSLTRAAERLYVSQPALTKQIRRLETDLSVRLFTRSRAGMTLTEAGRALADRAPALLALCDDVLRATKATAGRAAKVLRVGFIASAANEATPDIIKAFGRRCPGWRVEMRQAPWSEPTAGLSTGEADVALLRLPFPDQDAYHLRVLLTEPRYVVLPSNHRLATRDTIAFEELWDEPFVAAPAETGEWRDYWLGTDHRPTPPTIGAVTDQPDAWLQAVANGYGIALAPQSATRFYPRPGITYRPVTGVSPTRVCVAWPKTIPQHPAVRAFVQSCPQWIGD</sequence>
<evidence type="ECO:0000313" key="7">
    <source>
        <dbReference type="Proteomes" id="UP001500416"/>
    </source>
</evidence>
<keyword evidence="3" id="KW-0238">DNA-binding</keyword>
<dbReference type="PROSITE" id="PS50931">
    <property type="entry name" value="HTH_LYSR"/>
    <property type="match status" value="1"/>
</dbReference>
<reference evidence="7" key="1">
    <citation type="journal article" date="2019" name="Int. J. Syst. Evol. Microbiol.">
        <title>The Global Catalogue of Microorganisms (GCM) 10K type strain sequencing project: providing services to taxonomists for standard genome sequencing and annotation.</title>
        <authorList>
            <consortium name="The Broad Institute Genomics Platform"/>
            <consortium name="The Broad Institute Genome Sequencing Center for Infectious Disease"/>
            <person name="Wu L."/>
            <person name="Ma J."/>
        </authorList>
    </citation>
    <scope>NUCLEOTIDE SEQUENCE [LARGE SCALE GENOMIC DNA]</scope>
    <source>
        <strain evidence="7">JCM 3380</strain>
    </source>
</reference>
<dbReference type="InterPro" id="IPR005119">
    <property type="entry name" value="LysR_subst-bd"/>
</dbReference>
<dbReference type="Pfam" id="PF00126">
    <property type="entry name" value="HTH_1"/>
    <property type="match status" value="1"/>
</dbReference>